<reference evidence="1 2" key="1">
    <citation type="submission" date="2022-03" db="EMBL/GenBank/DDBJ databases">
        <title>Streptomyces yunnanensis P86,complete genome.</title>
        <authorList>
            <person name="Chen S."/>
            <person name="Zhang Q."/>
        </authorList>
    </citation>
    <scope>NUCLEOTIDE SEQUENCE [LARGE SCALE GENOMIC DNA]</scope>
    <source>
        <strain evidence="1 2">P86</strain>
    </source>
</reference>
<gene>
    <name evidence="1" type="ORF">MOV08_04605</name>
</gene>
<accession>A0ABY8A132</accession>
<proteinExistence type="predicted"/>
<keyword evidence="2" id="KW-1185">Reference proteome</keyword>
<dbReference type="Proteomes" id="UP001218629">
    <property type="component" value="Chromosome"/>
</dbReference>
<evidence type="ECO:0000313" key="1">
    <source>
        <dbReference type="EMBL" id="WEB38647.1"/>
    </source>
</evidence>
<organism evidence="1 2">
    <name type="scientific">Streptomyces yunnanensis</name>
    <dbReference type="NCBI Taxonomy" id="156453"/>
    <lineage>
        <taxon>Bacteria</taxon>
        <taxon>Bacillati</taxon>
        <taxon>Actinomycetota</taxon>
        <taxon>Actinomycetes</taxon>
        <taxon>Kitasatosporales</taxon>
        <taxon>Streptomycetaceae</taxon>
        <taxon>Streptomyces</taxon>
    </lineage>
</organism>
<evidence type="ECO:0000313" key="2">
    <source>
        <dbReference type="Proteomes" id="UP001218629"/>
    </source>
</evidence>
<dbReference type="EMBL" id="CP095749">
    <property type="protein sequence ID" value="WEB38647.1"/>
    <property type="molecule type" value="Genomic_DNA"/>
</dbReference>
<dbReference type="RefSeq" id="WP_239009944.1">
    <property type="nucleotide sequence ID" value="NZ_CP095749.1"/>
</dbReference>
<name>A0ABY8A132_9ACTN</name>
<sequence>MPSFSLLLPPTDGGCITNVFIDNHKRVDRASQQAGTYISGGAAVSGRGGGRR</sequence>
<protein>
    <submittedName>
        <fullName evidence="1">Uncharacterized protein</fullName>
    </submittedName>
</protein>